<feature type="region of interest" description="Disordered" evidence="1">
    <location>
        <begin position="1"/>
        <end position="116"/>
    </location>
</feature>
<dbReference type="GeneID" id="8857517"/>
<keyword evidence="3" id="KW-1185">Reference proteome</keyword>
<gene>
    <name evidence="2" type="ORF">NAEGRDRAFT_66356</name>
</gene>
<dbReference type="KEGG" id="ngr:NAEGRDRAFT_66356"/>
<dbReference type="VEuPathDB" id="AmoebaDB:NAEGRDRAFT_66356"/>
<feature type="compositionally biased region" description="Low complexity" evidence="1">
    <location>
        <begin position="93"/>
        <end position="104"/>
    </location>
</feature>
<protein>
    <submittedName>
        <fullName evidence="2">Predicted protein</fullName>
    </submittedName>
</protein>
<dbReference type="PANTHER" id="PTHR12181">
    <property type="entry name" value="LIPIN"/>
    <property type="match status" value="1"/>
</dbReference>
<feature type="compositionally biased region" description="Acidic residues" evidence="1">
    <location>
        <begin position="967"/>
        <end position="976"/>
    </location>
</feature>
<dbReference type="InterPro" id="IPR027267">
    <property type="entry name" value="AH/BAR_dom_sf"/>
</dbReference>
<dbReference type="OrthoDB" id="10374206at2759"/>
<organism evidence="3">
    <name type="scientific">Naegleria gruberi</name>
    <name type="common">Amoeba</name>
    <dbReference type="NCBI Taxonomy" id="5762"/>
    <lineage>
        <taxon>Eukaryota</taxon>
        <taxon>Discoba</taxon>
        <taxon>Heterolobosea</taxon>
        <taxon>Tetramitia</taxon>
        <taxon>Eutetramitia</taxon>
        <taxon>Vahlkampfiidae</taxon>
        <taxon>Naegleria</taxon>
    </lineage>
</organism>
<feature type="compositionally biased region" description="Acidic residues" evidence="1">
    <location>
        <begin position="1023"/>
        <end position="1045"/>
    </location>
</feature>
<dbReference type="AlphaFoldDB" id="D2VBW2"/>
<dbReference type="OMA" id="PYMYAIS"/>
<feature type="compositionally biased region" description="Polar residues" evidence="1">
    <location>
        <begin position="12"/>
        <end position="40"/>
    </location>
</feature>
<feature type="compositionally biased region" description="Acidic residues" evidence="1">
    <location>
        <begin position="939"/>
        <end position="956"/>
    </location>
</feature>
<sequence length="1101" mass="125824">MEAQNILDLLWGSSSEEPTTTLATPPSSNNNGPRIQQNTEQQDEENSPNGNSNSPPIIGSNNNHNNNSENSDNEESENDDEKGSNSDNEEENNVNNSSCSSSSESESERQESTIGDLLVKKSLSSISSLSSQNSQNGNNLIHALHQARRLHDEEHRKHHPEPQTPTQITSQKKLLFQKKVKNSKEEKDYSSSSSSDSSDSEEENQKKQKSAPSQMEEETLQKLIQKKKSYRSVVNTFNLLPTDWHELFPASDFLMEHQIPCTTHPLEKMSYDLSHSVKFTSMCHLTKVKRALEINKSKVHSRTNQFVATSFPLASSKITEMKEDHSILKLYNQENPLRYYHLIDSFCFKECSWVVHVTGSYLHSITITCVEVGQKSPLKKHLVEMSTHYNFDDFTDKKNSTILQITHLKTPSNSPLKPIIACRYANNFIRIFEFTETSNTSFGIKLIDTIKLNESTKLVHIAWQHMTKLNNYQLAILTSKNTLFIWNSKRRLSLEHTIHSLPPLPLGGLLHRSMCEFGSNPFNIYVIGTSGIFTYNSREKTSSMLLEMPGITAFARNHSHPYMYAISTQKRVLIYDERMGSQEMVCFNLSPEHDGFSELFFFAIPGQNEILLVGYRYQRAITCFFIEPSSILMSQKDTTLQSDLPWENFEKLFATRCKASGIPSPLDTFNDATLLVSPNKKLLESIPHYLVGCTILPPSPQFPFLKMFQTSDVGDVFSQCFTVSTTAINFKAVRPYDKKNPSHIKSAQEFEKLYKWDRKIYPRIFEDNAYCDIYNFIGFNKRLNSERISNQDEVNTITVDASRLVHIMTTEPPQEYSISNGFGSSVPLTPEQAQFIINLIKEKYRKTQQFIVFPLIDIHRELINEHFYSFSVSLESIDNALSSTNAFVRWKIGEDAKVFSDIFYALTDDEEKRIKADITQKKQSKQEASQNILDILFADTEEPQDGKEESEEDDENKTENPKPVQNNEDDEVDEEFASQQSNPSQKQPKDDAQDIVDFLLGQDEKDEDDDDDDSSNSSISDKNEEENNISSSEDEIEVDDSDEDITFLPTNPGMEKLTQLRKDAHLDGPLQKDGKGKIMYEQVTIKMDLFRSELAKWYDKR</sequence>
<proteinExistence type="predicted"/>
<feature type="compositionally biased region" description="Acidic residues" evidence="1">
    <location>
        <begin position="1004"/>
        <end position="1014"/>
    </location>
</feature>
<feature type="compositionally biased region" description="Acidic residues" evidence="1">
    <location>
        <begin position="71"/>
        <end position="80"/>
    </location>
</feature>
<dbReference type="SUPFAM" id="SSF103657">
    <property type="entry name" value="BAR/IMD domain-like"/>
    <property type="match status" value="1"/>
</dbReference>
<evidence type="ECO:0000313" key="3">
    <source>
        <dbReference type="Proteomes" id="UP000006671"/>
    </source>
</evidence>
<feature type="compositionally biased region" description="Low complexity" evidence="1">
    <location>
        <begin position="47"/>
        <end position="70"/>
    </location>
</feature>
<accession>D2VBW2</accession>
<evidence type="ECO:0000313" key="2">
    <source>
        <dbReference type="EMBL" id="EFC45545.1"/>
    </source>
</evidence>
<dbReference type="InterPro" id="IPR036322">
    <property type="entry name" value="WD40_repeat_dom_sf"/>
</dbReference>
<reference evidence="2 3" key="1">
    <citation type="journal article" date="2010" name="Cell">
        <title>The genome of Naegleria gruberi illuminates early eukaryotic versatility.</title>
        <authorList>
            <person name="Fritz-Laylin L.K."/>
            <person name="Prochnik S.E."/>
            <person name="Ginger M.L."/>
            <person name="Dacks J.B."/>
            <person name="Carpenter M.L."/>
            <person name="Field M.C."/>
            <person name="Kuo A."/>
            <person name="Paredez A."/>
            <person name="Chapman J."/>
            <person name="Pham J."/>
            <person name="Shu S."/>
            <person name="Neupane R."/>
            <person name="Cipriano M."/>
            <person name="Mancuso J."/>
            <person name="Tu H."/>
            <person name="Salamov A."/>
            <person name="Lindquist E."/>
            <person name="Shapiro H."/>
            <person name="Lucas S."/>
            <person name="Grigoriev I.V."/>
            <person name="Cande W.Z."/>
            <person name="Fulton C."/>
            <person name="Rokhsar D.S."/>
            <person name="Dawson S.C."/>
        </authorList>
    </citation>
    <scope>NUCLEOTIDE SEQUENCE [LARGE SCALE GENOMIC DNA]</scope>
    <source>
        <strain evidence="2 3">NEG-M</strain>
    </source>
</reference>
<dbReference type="GO" id="GO:0008195">
    <property type="term" value="F:phosphatidate phosphatase activity"/>
    <property type="evidence" value="ECO:0007669"/>
    <property type="project" value="TreeGrafter"/>
</dbReference>
<feature type="region of interest" description="Disordered" evidence="1">
    <location>
        <begin position="939"/>
        <end position="1051"/>
    </location>
</feature>
<dbReference type="RefSeq" id="XP_002678289.1">
    <property type="nucleotide sequence ID" value="XM_002678243.1"/>
</dbReference>
<dbReference type="EMBL" id="GG738862">
    <property type="protein sequence ID" value="EFC45545.1"/>
    <property type="molecule type" value="Genomic_DNA"/>
</dbReference>
<dbReference type="InterPro" id="IPR026058">
    <property type="entry name" value="LIPIN"/>
</dbReference>
<evidence type="ECO:0000256" key="1">
    <source>
        <dbReference type="SAM" id="MobiDB-lite"/>
    </source>
</evidence>
<dbReference type="Proteomes" id="UP000006671">
    <property type="component" value="Unassembled WGS sequence"/>
</dbReference>
<dbReference type="SUPFAM" id="SSF50978">
    <property type="entry name" value="WD40 repeat-like"/>
    <property type="match status" value="1"/>
</dbReference>
<dbReference type="PANTHER" id="PTHR12181:SF12">
    <property type="entry name" value="PHOSPHATIDATE PHOSPHATASE"/>
    <property type="match status" value="1"/>
</dbReference>
<name>D2VBW2_NAEGR</name>
<dbReference type="InParanoid" id="D2VBW2"/>
<feature type="region of interest" description="Disordered" evidence="1">
    <location>
        <begin position="147"/>
        <end position="220"/>
    </location>
</feature>